<dbReference type="EC" id="3.1.-.-" evidence="7"/>
<organism evidence="8 9">
    <name type="scientific">Candidatus Zambryskibacteria bacterium RIFCSPLOWO2_01_FULL_45_21</name>
    <dbReference type="NCBI Taxonomy" id="1802761"/>
    <lineage>
        <taxon>Bacteria</taxon>
        <taxon>Candidatus Zambryskiibacteriota</taxon>
    </lineage>
</organism>
<comment type="subcellular location">
    <subcellularLocation>
        <location evidence="7">Cytoplasm</location>
    </subcellularLocation>
</comment>
<evidence type="ECO:0000256" key="3">
    <source>
        <dbReference type="ARBA" id="ARBA00022723"/>
    </source>
</evidence>
<keyword evidence="5 7" id="KW-0378">Hydrolase</keyword>
<dbReference type="Proteomes" id="UP000176800">
    <property type="component" value="Unassembled WGS sequence"/>
</dbReference>
<reference evidence="8 9" key="1">
    <citation type="journal article" date="2016" name="Nat. Commun.">
        <title>Thousands of microbial genomes shed light on interconnected biogeochemical processes in an aquifer system.</title>
        <authorList>
            <person name="Anantharaman K."/>
            <person name="Brown C.T."/>
            <person name="Hug L.A."/>
            <person name="Sharon I."/>
            <person name="Castelle C.J."/>
            <person name="Probst A.J."/>
            <person name="Thomas B.C."/>
            <person name="Singh A."/>
            <person name="Wilkins M.J."/>
            <person name="Karaoz U."/>
            <person name="Brodie E.L."/>
            <person name="Williams K.H."/>
            <person name="Hubbard S.S."/>
            <person name="Banfield J.F."/>
        </authorList>
    </citation>
    <scope>NUCLEOTIDE SEQUENCE [LARGE SCALE GENOMIC DNA]</scope>
</reference>
<keyword evidence="6 7" id="KW-0862">Zinc</keyword>
<dbReference type="Pfam" id="PF02130">
    <property type="entry name" value="YbeY"/>
    <property type="match status" value="1"/>
</dbReference>
<evidence type="ECO:0000256" key="5">
    <source>
        <dbReference type="ARBA" id="ARBA00022801"/>
    </source>
</evidence>
<dbReference type="EMBL" id="MHWE01000024">
    <property type="protein sequence ID" value="OHB02966.1"/>
    <property type="molecule type" value="Genomic_DNA"/>
</dbReference>
<evidence type="ECO:0000256" key="7">
    <source>
        <dbReference type="HAMAP-Rule" id="MF_00009"/>
    </source>
</evidence>
<comment type="cofactor">
    <cofactor evidence="7">
        <name>Zn(2+)</name>
        <dbReference type="ChEBI" id="CHEBI:29105"/>
    </cofactor>
    <text evidence="7">Binds 1 zinc ion.</text>
</comment>
<dbReference type="InterPro" id="IPR002036">
    <property type="entry name" value="YbeY"/>
</dbReference>
<evidence type="ECO:0000256" key="6">
    <source>
        <dbReference type="ARBA" id="ARBA00022833"/>
    </source>
</evidence>
<keyword evidence="7" id="KW-0963">Cytoplasm</keyword>
<evidence type="ECO:0000256" key="4">
    <source>
        <dbReference type="ARBA" id="ARBA00022759"/>
    </source>
</evidence>
<keyword evidence="4 7" id="KW-0255">Endonuclease</keyword>
<dbReference type="GO" id="GO:0004521">
    <property type="term" value="F:RNA endonuclease activity"/>
    <property type="evidence" value="ECO:0007669"/>
    <property type="project" value="UniProtKB-UniRule"/>
</dbReference>
<dbReference type="AlphaFoldDB" id="A0A1G2U0A1"/>
<evidence type="ECO:0000256" key="2">
    <source>
        <dbReference type="ARBA" id="ARBA00022722"/>
    </source>
</evidence>
<evidence type="ECO:0000256" key="1">
    <source>
        <dbReference type="ARBA" id="ARBA00010875"/>
    </source>
</evidence>
<feature type="binding site" evidence="7">
    <location>
        <position position="117"/>
    </location>
    <ligand>
        <name>Zn(2+)</name>
        <dbReference type="ChEBI" id="CHEBI:29105"/>
        <note>catalytic</note>
    </ligand>
</feature>
<dbReference type="NCBIfam" id="TIGR00043">
    <property type="entry name" value="rRNA maturation RNase YbeY"/>
    <property type="match status" value="1"/>
</dbReference>
<comment type="function">
    <text evidence="7">Single strand-specific metallo-endoribonuclease involved in late-stage 70S ribosome quality control and in maturation of the 3' terminus of the 16S rRNA.</text>
</comment>
<name>A0A1G2U0A1_9BACT</name>
<gene>
    <name evidence="7" type="primary">ybeY</name>
    <name evidence="8" type="ORF">A3B14_00805</name>
</gene>
<evidence type="ECO:0000313" key="9">
    <source>
        <dbReference type="Proteomes" id="UP000176800"/>
    </source>
</evidence>
<evidence type="ECO:0000313" key="8">
    <source>
        <dbReference type="EMBL" id="OHB02966.1"/>
    </source>
</evidence>
<feature type="binding site" evidence="7">
    <location>
        <position position="107"/>
    </location>
    <ligand>
        <name>Zn(2+)</name>
        <dbReference type="ChEBI" id="CHEBI:29105"/>
        <note>catalytic</note>
    </ligand>
</feature>
<keyword evidence="7" id="KW-0690">Ribosome biogenesis</keyword>
<keyword evidence="3 7" id="KW-0479">Metal-binding</keyword>
<comment type="similarity">
    <text evidence="1 7">Belongs to the endoribonuclease YbeY family.</text>
</comment>
<dbReference type="GO" id="GO:0004222">
    <property type="term" value="F:metalloendopeptidase activity"/>
    <property type="evidence" value="ECO:0007669"/>
    <property type="project" value="InterPro"/>
</dbReference>
<sequence>MPKEATVDNSNFSIKNLTKGKPPRLPFARIKAEILGKKYNLSLVFAGNALTERLNTTYRGKHKPTNVLSFPLSKTSGEIFVNLKQAKKEARKFGEGYRNFVGLLFIHGLLHLKDMRHGIKMEQAEKRLRKRFLI</sequence>
<dbReference type="InterPro" id="IPR023091">
    <property type="entry name" value="MetalPrtase_cat_dom_sf_prd"/>
</dbReference>
<accession>A0A1G2U0A1</accession>
<dbReference type="GO" id="GO:0005737">
    <property type="term" value="C:cytoplasm"/>
    <property type="evidence" value="ECO:0007669"/>
    <property type="project" value="UniProtKB-SubCell"/>
</dbReference>
<protein>
    <recommendedName>
        <fullName evidence="7">Endoribonuclease YbeY</fullName>
        <ecNumber evidence="7">3.1.-.-</ecNumber>
    </recommendedName>
</protein>
<proteinExistence type="inferred from homology"/>
<comment type="caution">
    <text evidence="8">The sequence shown here is derived from an EMBL/GenBank/DDBJ whole genome shotgun (WGS) entry which is preliminary data.</text>
</comment>
<keyword evidence="7" id="KW-0698">rRNA processing</keyword>
<dbReference type="GO" id="GO:0006364">
    <property type="term" value="P:rRNA processing"/>
    <property type="evidence" value="ECO:0007669"/>
    <property type="project" value="UniProtKB-UniRule"/>
</dbReference>
<keyword evidence="2 7" id="KW-0540">Nuclease</keyword>
<dbReference type="HAMAP" id="MF_00009">
    <property type="entry name" value="Endoribonucl_YbeY"/>
    <property type="match status" value="1"/>
</dbReference>
<dbReference type="GO" id="GO:0008270">
    <property type="term" value="F:zinc ion binding"/>
    <property type="evidence" value="ECO:0007669"/>
    <property type="project" value="UniProtKB-UniRule"/>
</dbReference>
<dbReference type="Gene3D" id="3.40.390.30">
    <property type="entry name" value="Metalloproteases ('zincins'), catalytic domain"/>
    <property type="match status" value="1"/>
</dbReference>
<feature type="binding site" evidence="7">
    <location>
        <position position="111"/>
    </location>
    <ligand>
        <name>Zn(2+)</name>
        <dbReference type="ChEBI" id="CHEBI:29105"/>
        <note>catalytic</note>
    </ligand>
</feature>
<dbReference type="SUPFAM" id="SSF55486">
    <property type="entry name" value="Metalloproteases ('zincins'), catalytic domain"/>
    <property type="match status" value="1"/>
</dbReference>